<proteinExistence type="predicted"/>
<evidence type="ECO:0000256" key="1">
    <source>
        <dbReference type="ARBA" id="ARBA00022491"/>
    </source>
</evidence>
<dbReference type="SUPFAM" id="SSF46689">
    <property type="entry name" value="Homeodomain-like"/>
    <property type="match status" value="1"/>
</dbReference>
<reference evidence="7" key="1">
    <citation type="journal article" date="2015" name="Int. J. Syst. Evol. Microbiol.">
        <title>Rhizobium alvei sp. nov., isolated from a freshwater river.</title>
        <authorList>
            <person name="Sheu S.Y."/>
            <person name="Huang H.W."/>
            <person name="Young C.C."/>
            <person name="Chen W.M."/>
        </authorList>
    </citation>
    <scope>NUCLEOTIDE SEQUENCE</scope>
    <source>
        <strain evidence="7">TNR-22</strain>
    </source>
</reference>
<dbReference type="Pfam" id="PF17932">
    <property type="entry name" value="TetR_C_24"/>
    <property type="match status" value="1"/>
</dbReference>
<keyword evidence="1" id="KW-0678">Repressor</keyword>
<dbReference type="InterPro" id="IPR041490">
    <property type="entry name" value="KstR2_TetR_C"/>
</dbReference>
<keyword evidence="4" id="KW-0804">Transcription</keyword>
<keyword evidence="3 5" id="KW-0238">DNA-binding</keyword>
<dbReference type="SUPFAM" id="SSF48498">
    <property type="entry name" value="Tetracyclin repressor-like, C-terminal domain"/>
    <property type="match status" value="1"/>
</dbReference>
<name>A0ABT8YT06_9HYPH</name>
<evidence type="ECO:0000313" key="8">
    <source>
        <dbReference type="Proteomes" id="UP001174932"/>
    </source>
</evidence>
<keyword evidence="2" id="KW-0805">Transcription regulation</keyword>
<organism evidence="7 8">
    <name type="scientific">Rhizobium alvei</name>
    <dbReference type="NCBI Taxonomy" id="1132659"/>
    <lineage>
        <taxon>Bacteria</taxon>
        <taxon>Pseudomonadati</taxon>
        <taxon>Pseudomonadota</taxon>
        <taxon>Alphaproteobacteria</taxon>
        <taxon>Hyphomicrobiales</taxon>
        <taxon>Rhizobiaceae</taxon>
        <taxon>Rhizobium/Agrobacterium group</taxon>
        <taxon>Rhizobium</taxon>
    </lineage>
</organism>
<accession>A0ABT8YT06</accession>
<sequence length="201" mass="23296">MARTRSPDYDKVRDDIIEKAASMFAKRGYAATSIGDIAEACDCSKSRLYHYFDSKEAILLDMLNTHVDKLLWSCRHSLYGFQDPVERFQQLTRFFLEVYAVSRDQHVVLLTCLDFLAPENQKELIAKQRELIAYVRDILLQLRPDMADDMSMAHVDTMLFFGMINWTYTWYRANGAVSPEQLADRTVELFTKGYALVGRKP</sequence>
<reference evidence="7" key="2">
    <citation type="submission" date="2023-07" db="EMBL/GenBank/DDBJ databases">
        <authorList>
            <person name="Shen H."/>
        </authorList>
    </citation>
    <scope>NUCLEOTIDE SEQUENCE</scope>
    <source>
        <strain evidence="7">TNR-22</strain>
    </source>
</reference>
<dbReference type="Proteomes" id="UP001174932">
    <property type="component" value="Unassembled WGS sequence"/>
</dbReference>
<feature type="DNA-binding region" description="H-T-H motif" evidence="5">
    <location>
        <begin position="33"/>
        <end position="52"/>
    </location>
</feature>
<evidence type="ECO:0000259" key="6">
    <source>
        <dbReference type="PROSITE" id="PS50977"/>
    </source>
</evidence>
<dbReference type="InterPro" id="IPR050109">
    <property type="entry name" value="HTH-type_TetR-like_transc_reg"/>
</dbReference>
<evidence type="ECO:0000256" key="5">
    <source>
        <dbReference type="PROSITE-ProRule" id="PRU00335"/>
    </source>
</evidence>
<dbReference type="InterPro" id="IPR001647">
    <property type="entry name" value="HTH_TetR"/>
</dbReference>
<keyword evidence="8" id="KW-1185">Reference proteome</keyword>
<evidence type="ECO:0000256" key="3">
    <source>
        <dbReference type="ARBA" id="ARBA00023125"/>
    </source>
</evidence>
<dbReference type="PRINTS" id="PR00455">
    <property type="entry name" value="HTHTETR"/>
</dbReference>
<dbReference type="PANTHER" id="PTHR30055">
    <property type="entry name" value="HTH-TYPE TRANSCRIPTIONAL REGULATOR RUTR"/>
    <property type="match status" value="1"/>
</dbReference>
<gene>
    <name evidence="7" type="ORF">Q4481_22065</name>
</gene>
<dbReference type="Gene3D" id="1.10.10.60">
    <property type="entry name" value="Homeodomain-like"/>
    <property type="match status" value="1"/>
</dbReference>
<dbReference type="PANTHER" id="PTHR30055:SF175">
    <property type="entry name" value="HTH-TYPE TRANSCRIPTIONAL REPRESSOR KSTR2"/>
    <property type="match status" value="1"/>
</dbReference>
<dbReference type="Gene3D" id="1.10.357.10">
    <property type="entry name" value="Tetracycline Repressor, domain 2"/>
    <property type="match status" value="1"/>
</dbReference>
<evidence type="ECO:0000313" key="7">
    <source>
        <dbReference type="EMBL" id="MDO6966650.1"/>
    </source>
</evidence>
<feature type="domain" description="HTH tetR-type" evidence="6">
    <location>
        <begin position="10"/>
        <end position="70"/>
    </location>
</feature>
<dbReference type="RefSeq" id="WP_304378578.1">
    <property type="nucleotide sequence ID" value="NZ_JAUOZU010000020.1"/>
</dbReference>
<dbReference type="InterPro" id="IPR009057">
    <property type="entry name" value="Homeodomain-like_sf"/>
</dbReference>
<protein>
    <submittedName>
        <fullName evidence="7">TetR/AcrR family transcriptional regulator</fullName>
    </submittedName>
</protein>
<dbReference type="EMBL" id="JAUOZU010000020">
    <property type="protein sequence ID" value="MDO6966650.1"/>
    <property type="molecule type" value="Genomic_DNA"/>
</dbReference>
<dbReference type="Pfam" id="PF00440">
    <property type="entry name" value="TetR_N"/>
    <property type="match status" value="1"/>
</dbReference>
<evidence type="ECO:0000256" key="2">
    <source>
        <dbReference type="ARBA" id="ARBA00023015"/>
    </source>
</evidence>
<dbReference type="PROSITE" id="PS50977">
    <property type="entry name" value="HTH_TETR_2"/>
    <property type="match status" value="1"/>
</dbReference>
<comment type="caution">
    <text evidence="7">The sequence shown here is derived from an EMBL/GenBank/DDBJ whole genome shotgun (WGS) entry which is preliminary data.</text>
</comment>
<dbReference type="InterPro" id="IPR036271">
    <property type="entry name" value="Tet_transcr_reg_TetR-rel_C_sf"/>
</dbReference>
<evidence type="ECO:0000256" key="4">
    <source>
        <dbReference type="ARBA" id="ARBA00023163"/>
    </source>
</evidence>